<evidence type="ECO:0000313" key="4">
    <source>
        <dbReference type="Proteomes" id="UP001153069"/>
    </source>
</evidence>
<proteinExistence type="predicted"/>
<reference evidence="3" key="1">
    <citation type="submission" date="2020-06" db="EMBL/GenBank/DDBJ databases">
        <authorList>
            <consortium name="Plant Systems Biology data submission"/>
        </authorList>
    </citation>
    <scope>NUCLEOTIDE SEQUENCE</scope>
    <source>
        <strain evidence="3">D6</strain>
    </source>
</reference>
<evidence type="ECO:0000313" key="3">
    <source>
        <dbReference type="EMBL" id="CAB9525763.1"/>
    </source>
</evidence>
<dbReference type="InterPro" id="IPR049227">
    <property type="entry name" value="DUF6824"/>
</dbReference>
<feature type="compositionally biased region" description="Low complexity" evidence="1">
    <location>
        <begin position="223"/>
        <end position="242"/>
    </location>
</feature>
<feature type="region of interest" description="Disordered" evidence="1">
    <location>
        <begin position="222"/>
        <end position="266"/>
    </location>
</feature>
<evidence type="ECO:0000256" key="1">
    <source>
        <dbReference type="SAM" id="MobiDB-lite"/>
    </source>
</evidence>
<feature type="compositionally biased region" description="Low complexity" evidence="1">
    <location>
        <begin position="430"/>
        <end position="443"/>
    </location>
</feature>
<keyword evidence="4" id="KW-1185">Reference proteome</keyword>
<dbReference type="Proteomes" id="UP001153069">
    <property type="component" value="Unassembled WGS sequence"/>
</dbReference>
<feature type="compositionally biased region" description="Basic residues" evidence="1">
    <location>
        <begin position="10"/>
        <end position="21"/>
    </location>
</feature>
<feature type="compositionally biased region" description="Basic and acidic residues" evidence="1">
    <location>
        <begin position="28"/>
        <end position="37"/>
    </location>
</feature>
<feature type="compositionally biased region" description="Basic and acidic residues" evidence="1">
    <location>
        <begin position="392"/>
        <end position="429"/>
    </location>
</feature>
<feature type="compositionally biased region" description="Basic and acidic residues" evidence="1">
    <location>
        <begin position="444"/>
        <end position="457"/>
    </location>
</feature>
<dbReference type="OrthoDB" id="56728at2759"/>
<feature type="compositionally biased region" description="Basic and acidic residues" evidence="1">
    <location>
        <begin position="61"/>
        <end position="79"/>
    </location>
</feature>
<feature type="compositionally biased region" description="Pro residues" evidence="1">
    <location>
        <begin position="127"/>
        <end position="141"/>
    </location>
</feature>
<feature type="region of interest" description="Disordered" evidence="1">
    <location>
        <begin position="375"/>
        <end position="457"/>
    </location>
</feature>
<organism evidence="3 4">
    <name type="scientific">Seminavis robusta</name>
    <dbReference type="NCBI Taxonomy" id="568900"/>
    <lineage>
        <taxon>Eukaryota</taxon>
        <taxon>Sar</taxon>
        <taxon>Stramenopiles</taxon>
        <taxon>Ochrophyta</taxon>
        <taxon>Bacillariophyta</taxon>
        <taxon>Bacillariophyceae</taxon>
        <taxon>Bacillariophycidae</taxon>
        <taxon>Naviculales</taxon>
        <taxon>Naviculaceae</taxon>
        <taxon>Seminavis</taxon>
    </lineage>
</organism>
<dbReference type="Pfam" id="PF20710">
    <property type="entry name" value="DUF6824"/>
    <property type="match status" value="1"/>
</dbReference>
<feature type="compositionally biased region" description="Polar residues" evidence="1">
    <location>
        <begin position="80"/>
        <end position="90"/>
    </location>
</feature>
<feature type="compositionally biased region" description="Basic and acidic residues" evidence="1">
    <location>
        <begin position="44"/>
        <end position="54"/>
    </location>
</feature>
<feature type="region of interest" description="Disordered" evidence="1">
    <location>
        <begin position="174"/>
        <end position="197"/>
    </location>
</feature>
<evidence type="ECO:0000259" key="2">
    <source>
        <dbReference type="Pfam" id="PF20710"/>
    </source>
</evidence>
<dbReference type="EMBL" id="CAICTM010001721">
    <property type="protein sequence ID" value="CAB9525763.1"/>
    <property type="molecule type" value="Genomic_DNA"/>
</dbReference>
<name>A0A9N8HWZ4_9STRA</name>
<dbReference type="AlphaFoldDB" id="A0A9N8HWZ4"/>
<feature type="region of interest" description="Disordered" evidence="1">
    <location>
        <begin position="1"/>
        <end position="141"/>
    </location>
</feature>
<comment type="caution">
    <text evidence="3">The sequence shown here is derived from an EMBL/GenBank/DDBJ whole genome shotgun (WGS) entry which is preliminary data.</text>
</comment>
<feature type="domain" description="DUF6824" evidence="2">
    <location>
        <begin position="274"/>
        <end position="365"/>
    </location>
</feature>
<protein>
    <recommendedName>
        <fullName evidence="2">DUF6824 domain-containing protein</fullName>
    </recommendedName>
</protein>
<sequence>MPHVDDHTLRSRSPHPHHHQQQQHQQQHHTDRDERASASRHHSYYHDKRGRAEGELSPYVSRHEAYSPNHWRYDDHHSMDSTSGSRNSAYQDGAANGTGNTPPPSPHIPPRYDYSSSAYPENHPSSYYPPPPAHGGPPVPPYSRGGGYSYYHHHPNSRPPPMMPRDMHYHPYHPDMPPPPYHQGPYPPPHPHGMPPPRFETPPLTPTSTTSYYHDQQYPNFLPPSASITTSGSSGSTMSPREAGAEDDYYYGGSEGHHGSTPGPNEVNQVGQHDVLCGRGAPTNYHPGNEFFRDLVKEYQSTYLSSKRADKPFVASHIVNIIQSRGGRFLRRYKRNGVSWERGHFVWVEVDPQKAYEKACQALREGAPELRKKLAGTGSSTFSDAEDDATTVDDRKQPSTPNRKERDSSASTSHADERIQDAGEAERDGSAGSSKKPAAAGSSQDDRNDELQSSERS</sequence>
<accession>A0A9N8HWZ4</accession>
<gene>
    <name evidence="3" type="ORF">SEMRO_1723_G293630.1</name>
</gene>